<feature type="transmembrane region" description="Helical" evidence="1">
    <location>
        <begin position="28"/>
        <end position="46"/>
    </location>
</feature>
<evidence type="ECO:0000313" key="3">
    <source>
        <dbReference type="Proteomes" id="UP000289775"/>
    </source>
</evidence>
<evidence type="ECO:0000313" key="2">
    <source>
        <dbReference type="EMBL" id="RYJ41201.1"/>
    </source>
</evidence>
<gene>
    <name evidence="2" type="ORF">NU09_3235</name>
</gene>
<reference evidence="2 3" key="1">
    <citation type="submission" date="2014-12" db="EMBL/GenBank/DDBJ databases">
        <title>Genome sequence of Flavobacterium beibuense RSKm HC5.</title>
        <authorList>
            <person name="Kim J.F."/>
            <person name="Song J.Y."/>
            <person name="Kwak M.-J."/>
            <person name="Lee S.-W."/>
        </authorList>
    </citation>
    <scope>NUCLEOTIDE SEQUENCE [LARGE SCALE GENOMIC DNA]</scope>
    <source>
        <strain evidence="2 3">RSKm HC5</strain>
    </source>
</reference>
<organism evidence="2 3">
    <name type="scientific">Flavobacterium beibuense</name>
    <dbReference type="NCBI Taxonomy" id="657326"/>
    <lineage>
        <taxon>Bacteria</taxon>
        <taxon>Pseudomonadati</taxon>
        <taxon>Bacteroidota</taxon>
        <taxon>Flavobacteriia</taxon>
        <taxon>Flavobacteriales</taxon>
        <taxon>Flavobacteriaceae</taxon>
        <taxon>Flavobacterium</taxon>
    </lineage>
</organism>
<name>A0A444W5P6_9FLAO</name>
<accession>A0A444W5P6</accession>
<feature type="transmembrane region" description="Helical" evidence="1">
    <location>
        <begin position="5"/>
        <end position="22"/>
    </location>
</feature>
<dbReference type="OrthoDB" id="3169575at2"/>
<keyword evidence="3" id="KW-1185">Reference proteome</keyword>
<dbReference type="Proteomes" id="UP000289775">
    <property type="component" value="Unassembled WGS sequence"/>
</dbReference>
<sequence>MKRTVAAIFVLLTGFLIFYIALPVINYRFTGFAVILIFLILLLNLLTAKAYTTNNKLKFKFGSLQKILFRIVPILLIYVIVLPFVTSAPIFYNQSYRELIGEVKTGNEMANHIAPIAINKVRVVDEQLASLLGEKIIGSDPALGSKSELGEFFIQKVGDDLFWVAPLLHSGFFKWLNNTEGTDGYVMVSATNERDVRLVQHLDGKDIKIKYQPEAFFGSRVDRYAYFNGYATTGLTNFTFEVDDTGKPFWVATKYKKRIGFSGNDADGVVVIDAQTGDLKEYDIANAPVWIDRIQPISFVIDQLSDWGEYVHGYWNWSNEDKLMITEDLTLVYGKDGRPYWYTGVSSVGKDESAVGFVLVDTRTKETTFYKQSGATEYAAQKSAEGKVQEKRYHASLPVPYTINGIPTYVMTLKDGGGLVKMYAMVAIGDYTIVGVGNTMSEALMAYKNVYNMSGNRINPDAVDTRTNLSTTVTRIQSDIKNGNSFYYFTVNGSPKIFIGSSQLSNELPVTKEGDSISISFDNDVEDVINVSTFDNLKLGIKK</sequence>
<comment type="caution">
    <text evidence="2">The sequence shown here is derived from an EMBL/GenBank/DDBJ whole genome shotgun (WGS) entry which is preliminary data.</text>
</comment>
<dbReference type="RefSeq" id="WP_129752311.1">
    <property type="nucleotide sequence ID" value="NZ_JUIW01000012.1"/>
</dbReference>
<feature type="transmembrane region" description="Helical" evidence="1">
    <location>
        <begin position="67"/>
        <end position="92"/>
    </location>
</feature>
<keyword evidence="1" id="KW-0472">Membrane</keyword>
<proteinExistence type="predicted"/>
<protein>
    <submittedName>
        <fullName evidence="2">Putative membrane protein</fullName>
    </submittedName>
</protein>
<keyword evidence="1" id="KW-0812">Transmembrane</keyword>
<evidence type="ECO:0000256" key="1">
    <source>
        <dbReference type="SAM" id="Phobius"/>
    </source>
</evidence>
<dbReference type="AlphaFoldDB" id="A0A444W5P6"/>
<dbReference type="EMBL" id="JUIW01000012">
    <property type="protein sequence ID" value="RYJ41201.1"/>
    <property type="molecule type" value="Genomic_DNA"/>
</dbReference>
<keyword evidence="1" id="KW-1133">Transmembrane helix</keyword>